<keyword evidence="5 8" id="KW-0812">Transmembrane</keyword>
<sequence>MNQSQTINISTSTILRIILILLGLVFLYLIRDVLVIVFLAIVIAAAVNGPATWLQRHKVPRILGVIFIYLVFISVFALMILLILPPLAMEIGGLAAVFPDYIEKMSVIFEEWWGRYKMEGNNLGNLLGQLSGKLSGAASSIFATTVSIFGGLFSALIILVISFYLAVQEKGIKKFLMSITPAEHQLYVSDLVGRIQAKMGGWLRGQLFLAVIIGVLTYIGLFFLGVKYALVLALVAGILELIPYIGPILAAIPAVILAFFQSPFLALLVLILYIVIQQLENNVISPQVMKKAVGLNPIVTIIVMLIGAKLAGILGIILAVPITAAIAEFLRDVRRKEIEI</sequence>
<feature type="transmembrane region" description="Helical" evidence="8">
    <location>
        <begin position="248"/>
        <end position="276"/>
    </location>
</feature>
<feature type="transmembrane region" description="Helical" evidence="8">
    <location>
        <begin position="66"/>
        <end position="84"/>
    </location>
</feature>
<evidence type="ECO:0000256" key="2">
    <source>
        <dbReference type="ARBA" id="ARBA00009773"/>
    </source>
</evidence>
<keyword evidence="7 8" id="KW-0472">Membrane</keyword>
<evidence type="ECO:0000256" key="1">
    <source>
        <dbReference type="ARBA" id="ARBA00004651"/>
    </source>
</evidence>
<keyword evidence="4" id="KW-1003">Cell membrane</keyword>
<dbReference type="InterPro" id="IPR002549">
    <property type="entry name" value="AI-2E-like"/>
</dbReference>
<evidence type="ECO:0000256" key="7">
    <source>
        <dbReference type="ARBA" id="ARBA00023136"/>
    </source>
</evidence>
<reference evidence="9 10" key="1">
    <citation type="journal article" date="2016" name="Nat. Commun.">
        <title>Thousands of microbial genomes shed light on interconnected biogeochemical processes in an aquifer system.</title>
        <authorList>
            <person name="Anantharaman K."/>
            <person name="Brown C.T."/>
            <person name="Hug L.A."/>
            <person name="Sharon I."/>
            <person name="Castelle C.J."/>
            <person name="Probst A.J."/>
            <person name="Thomas B.C."/>
            <person name="Singh A."/>
            <person name="Wilkins M.J."/>
            <person name="Karaoz U."/>
            <person name="Brodie E.L."/>
            <person name="Williams K.H."/>
            <person name="Hubbard S.S."/>
            <person name="Banfield J.F."/>
        </authorList>
    </citation>
    <scope>NUCLEOTIDE SEQUENCE [LARGE SCALE GENOMIC DNA]</scope>
</reference>
<dbReference type="GO" id="GO:0055085">
    <property type="term" value="P:transmembrane transport"/>
    <property type="evidence" value="ECO:0007669"/>
    <property type="project" value="TreeGrafter"/>
</dbReference>
<gene>
    <name evidence="9" type="ORF">A3A94_02985</name>
</gene>
<evidence type="ECO:0000256" key="6">
    <source>
        <dbReference type="ARBA" id="ARBA00022989"/>
    </source>
</evidence>
<dbReference type="PANTHER" id="PTHR21716">
    <property type="entry name" value="TRANSMEMBRANE PROTEIN"/>
    <property type="match status" value="1"/>
</dbReference>
<evidence type="ECO:0008006" key="11">
    <source>
        <dbReference type="Google" id="ProtNLM"/>
    </source>
</evidence>
<name>A0A1G2FLQ4_9BACT</name>
<evidence type="ECO:0000256" key="3">
    <source>
        <dbReference type="ARBA" id="ARBA00022448"/>
    </source>
</evidence>
<dbReference type="STRING" id="1802000.A3A94_02985"/>
<evidence type="ECO:0000313" key="9">
    <source>
        <dbReference type="EMBL" id="OGZ38757.1"/>
    </source>
</evidence>
<keyword evidence="3" id="KW-0813">Transport</keyword>
<dbReference type="Pfam" id="PF01594">
    <property type="entry name" value="AI-2E_transport"/>
    <property type="match status" value="1"/>
</dbReference>
<accession>A0A1G2FLQ4</accession>
<dbReference type="Proteomes" id="UP000178787">
    <property type="component" value="Unassembled WGS sequence"/>
</dbReference>
<feature type="transmembrane region" description="Helical" evidence="8">
    <location>
        <begin position="141"/>
        <end position="167"/>
    </location>
</feature>
<feature type="transmembrane region" description="Helical" evidence="8">
    <location>
        <begin position="36"/>
        <end position="54"/>
    </location>
</feature>
<evidence type="ECO:0000256" key="4">
    <source>
        <dbReference type="ARBA" id="ARBA00022475"/>
    </source>
</evidence>
<feature type="transmembrane region" description="Helical" evidence="8">
    <location>
        <begin position="207"/>
        <end position="236"/>
    </location>
</feature>
<comment type="subcellular location">
    <subcellularLocation>
        <location evidence="1">Cell membrane</location>
        <topology evidence="1">Multi-pass membrane protein</topology>
    </subcellularLocation>
</comment>
<proteinExistence type="inferred from homology"/>
<dbReference type="EMBL" id="MHNE01000009">
    <property type="protein sequence ID" value="OGZ38757.1"/>
    <property type="molecule type" value="Genomic_DNA"/>
</dbReference>
<keyword evidence="6 8" id="KW-1133">Transmembrane helix</keyword>
<comment type="similarity">
    <text evidence="2">Belongs to the autoinducer-2 exporter (AI-2E) (TC 2.A.86) family.</text>
</comment>
<comment type="caution">
    <text evidence="9">The sequence shown here is derived from an EMBL/GenBank/DDBJ whole genome shotgun (WGS) entry which is preliminary data.</text>
</comment>
<evidence type="ECO:0000256" key="8">
    <source>
        <dbReference type="SAM" id="Phobius"/>
    </source>
</evidence>
<organism evidence="9 10">
    <name type="scientific">Candidatus Portnoybacteria bacterium RIFCSPLOWO2_01_FULL_43_11</name>
    <dbReference type="NCBI Taxonomy" id="1802000"/>
    <lineage>
        <taxon>Bacteria</taxon>
        <taxon>Candidatus Portnoyibacteriota</taxon>
    </lineage>
</organism>
<feature type="transmembrane region" description="Helical" evidence="8">
    <location>
        <begin position="12"/>
        <end position="30"/>
    </location>
</feature>
<dbReference type="PANTHER" id="PTHR21716:SF53">
    <property type="entry name" value="PERMEASE PERM-RELATED"/>
    <property type="match status" value="1"/>
</dbReference>
<protein>
    <recommendedName>
        <fullName evidence="11">AI-2E family transporter</fullName>
    </recommendedName>
</protein>
<dbReference type="AlphaFoldDB" id="A0A1G2FLQ4"/>
<evidence type="ECO:0000313" key="10">
    <source>
        <dbReference type="Proteomes" id="UP000178787"/>
    </source>
</evidence>
<evidence type="ECO:0000256" key="5">
    <source>
        <dbReference type="ARBA" id="ARBA00022692"/>
    </source>
</evidence>
<dbReference type="GO" id="GO:0005886">
    <property type="term" value="C:plasma membrane"/>
    <property type="evidence" value="ECO:0007669"/>
    <property type="project" value="UniProtKB-SubCell"/>
</dbReference>